<protein>
    <recommendedName>
        <fullName evidence="2">Tyr recombinase domain-containing protein</fullName>
    </recommendedName>
</protein>
<proteinExistence type="predicted"/>
<dbReference type="PANTHER" id="PTHR46963:SF2">
    <property type="match status" value="1"/>
</dbReference>
<dbReference type="AlphaFoldDB" id="A0A6J8C051"/>
<dbReference type="SUPFAM" id="SSF56349">
    <property type="entry name" value="DNA breaking-rejoining enzymes"/>
    <property type="match status" value="1"/>
</dbReference>
<dbReference type="GO" id="GO:0015074">
    <property type="term" value="P:DNA integration"/>
    <property type="evidence" value="ECO:0007669"/>
    <property type="project" value="InterPro"/>
</dbReference>
<dbReference type="GO" id="GO:0006310">
    <property type="term" value="P:DNA recombination"/>
    <property type="evidence" value="ECO:0007669"/>
    <property type="project" value="UniProtKB-KW"/>
</dbReference>
<organism evidence="3 4">
    <name type="scientific">Mytilus coruscus</name>
    <name type="common">Sea mussel</name>
    <dbReference type="NCBI Taxonomy" id="42192"/>
    <lineage>
        <taxon>Eukaryota</taxon>
        <taxon>Metazoa</taxon>
        <taxon>Spiralia</taxon>
        <taxon>Lophotrochozoa</taxon>
        <taxon>Mollusca</taxon>
        <taxon>Bivalvia</taxon>
        <taxon>Autobranchia</taxon>
        <taxon>Pteriomorphia</taxon>
        <taxon>Mytilida</taxon>
        <taxon>Mytiloidea</taxon>
        <taxon>Mytilidae</taxon>
        <taxon>Mytilinae</taxon>
        <taxon>Mytilus</taxon>
    </lineage>
</organism>
<dbReference type="OrthoDB" id="6157045at2759"/>
<dbReference type="Gene3D" id="1.10.443.10">
    <property type="entry name" value="Intergrase catalytic core"/>
    <property type="match status" value="1"/>
</dbReference>
<dbReference type="EMBL" id="CACVKT020004160">
    <property type="protein sequence ID" value="CAC5388409.1"/>
    <property type="molecule type" value="Genomic_DNA"/>
</dbReference>
<reference evidence="3 4" key="1">
    <citation type="submission" date="2020-06" db="EMBL/GenBank/DDBJ databases">
        <authorList>
            <person name="Li R."/>
            <person name="Bekaert M."/>
        </authorList>
    </citation>
    <scope>NUCLEOTIDE SEQUENCE [LARGE SCALE GENOMIC DNA]</scope>
    <source>
        <strain evidence="4">wild</strain>
    </source>
</reference>
<name>A0A6J8C051_MYTCO</name>
<accession>A0A6J8C051</accession>
<dbReference type="GO" id="GO:0003677">
    <property type="term" value="F:DNA binding"/>
    <property type="evidence" value="ECO:0007669"/>
    <property type="project" value="InterPro"/>
</dbReference>
<dbReference type="InterPro" id="IPR011010">
    <property type="entry name" value="DNA_brk_join_enz"/>
</dbReference>
<dbReference type="InterPro" id="IPR042838">
    <property type="entry name" value="KIAA1958"/>
</dbReference>
<keyword evidence="4" id="KW-1185">Reference proteome</keyword>
<evidence type="ECO:0000313" key="3">
    <source>
        <dbReference type="EMBL" id="CAC5388409.1"/>
    </source>
</evidence>
<gene>
    <name evidence="3" type="ORF">MCOR_23673</name>
</gene>
<dbReference type="InterPro" id="IPR013762">
    <property type="entry name" value="Integrase-like_cat_sf"/>
</dbReference>
<dbReference type="InterPro" id="IPR002104">
    <property type="entry name" value="Integrase_catalytic"/>
</dbReference>
<evidence type="ECO:0000313" key="4">
    <source>
        <dbReference type="Proteomes" id="UP000507470"/>
    </source>
</evidence>
<evidence type="ECO:0000259" key="2">
    <source>
        <dbReference type="Pfam" id="PF00589"/>
    </source>
</evidence>
<dbReference type="Pfam" id="PF00589">
    <property type="entry name" value="Phage_integrase"/>
    <property type="match status" value="1"/>
</dbReference>
<dbReference type="PANTHER" id="PTHR46963">
    <property type="entry name" value="SIMILAR TO RIKEN CDNA E130308A19"/>
    <property type="match status" value="1"/>
</dbReference>
<keyword evidence="1" id="KW-0233">DNA recombination</keyword>
<feature type="domain" description="Tyr recombinase" evidence="2">
    <location>
        <begin position="101"/>
        <end position="231"/>
    </location>
</feature>
<sequence>MKVTKSDGTPYEPGTVKAFQSSISRYRTDKLNISIIKDKEFNHSREFLSAKMKELKTMGLRAKKKDQNLSPPKKSTSCNPGALIHTVWLNNSLHFGLRSWEEHTKLRWGDIERKATSSGDKYLEHTERQTKTRTGATTDTRPFQAKMFEDKGINRDVKDGIWYRKQAMGKNTLSDFVKTMCEEAGVQGRKTNHSVRKTTFTALAHEKIPPAQIMQISGHKNVQSINEYCSASLNQQQEMSHILSNVGSGGISKHLEQKKETDQNNNINDMTSDDDDQLLSASQEAELGLVLKDITNYESNDAKKTTELPEIVHENYKDKTIQMFSGAHITGNITINFPA</sequence>
<dbReference type="Proteomes" id="UP000507470">
    <property type="component" value="Unassembled WGS sequence"/>
</dbReference>
<evidence type="ECO:0000256" key="1">
    <source>
        <dbReference type="ARBA" id="ARBA00023172"/>
    </source>
</evidence>